<dbReference type="InterPro" id="IPR016171">
    <property type="entry name" value="Vanillyl_alc_oxidase_C-sub2"/>
</dbReference>
<evidence type="ECO:0000256" key="3">
    <source>
        <dbReference type="ARBA" id="ARBA00022644"/>
    </source>
</evidence>
<dbReference type="Proteomes" id="UP001162834">
    <property type="component" value="Chromosome"/>
</dbReference>
<accession>A0A9E7C0Q9</accession>
<dbReference type="PROSITE" id="PS00862">
    <property type="entry name" value="OX2_COVAL_FAD"/>
    <property type="match status" value="1"/>
</dbReference>
<feature type="domain" description="FAD-binding PCMH-type" evidence="5">
    <location>
        <begin position="28"/>
        <end position="197"/>
    </location>
</feature>
<evidence type="ECO:0000256" key="1">
    <source>
        <dbReference type="ARBA" id="ARBA00005147"/>
    </source>
</evidence>
<dbReference type="EC" id="1.1.2.-" evidence="6"/>
<dbReference type="Gene3D" id="3.30.70.2520">
    <property type="match status" value="1"/>
</dbReference>
<dbReference type="InterPro" id="IPR016167">
    <property type="entry name" value="FAD-bd_PCMH_sub1"/>
</dbReference>
<dbReference type="Gene3D" id="3.30.43.10">
    <property type="entry name" value="Uridine Diphospho-n-acetylenolpyruvylglucosamine Reductase, domain 2"/>
    <property type="match status" value="1"/>
</dbReference>
<keyword evidence="4 6" id="KW-0560">Oxidoreductase</keyword>
<dbReference type="GO" id="GO:0080049">
    <property type="term" value="F:L-gulono-1,4-lactone dehydrogenase activity"/>
    <property type="evidence" value="ECO:0007669"/>
    <property type="project" value="TreeGrafter"/>
</dbReference>
<proteinExistence type="inferred from homology"/>
<sequence>MGQRLPHGVPRPPQVADQPRWANWSGEQRCSPAAIEAPRSEAEVVEAVARAAEAGRTVRVAGSGHSFSDLVCTDGHLLTLSAMAAVLDADPSTGLVRVQGAVTLHDLGHALAGLGLALENQGDIDAQTLAGALATGTHGTGVRWANLSSQVAAMRLVTGGGEVVELDASDPDGLRAARVSLGALGVVTEVVLRCVPAFTLERVDEPRPLGEVLDGLDRLADGADHFELWAFPYADRVMTRTSTRSARAPRSRNPRADWVKGHLENEALTLAGRLAGRVPRTVPRLNRAMMRLVTRDVVVDRSHRVYASRRDIRFTELEYALPREQARTAIEGVLDLVARRRLPVAMPIEVRFVAADDAFLSPASGRATCYVAVHQHRGQPFEPYFRAAEELLLGLGGRPHWGKRHWLGAERLASRYPGWEAFAAVRDRLDPEGRFTNASLRRVLGR</sequence>
<dbReference type="EMBL" id="CP087164">
    <property type="protein sequence ID" value="UGS35879.1"/>
    <property type="molecule type" value="Genomic_DNA"/>
</dbReference>
<dbReference type="InterPro" id="IPR036318">
    <property type="entry name" value="FAD-bd_PCMH-like_sf"/>
</dbReference>
<dbReference type="Pfam" id="PF01565">
    <property type="entry name" value="FAD_binding_4"/>
    <property type="match status" value="1"/>
</dbReference>
<dbReference type="GO" id="GO:0003885">
    <property type="term" value="F:D-arabinono-1,4-lactone oxidase activity"/>
    <property type="evidence" value="ECO:0007669"/>
    <property type="project" value="InterPro"/>
</dbReference>
<dbReference type="GO" id="GO:0016020">
    <property type="term" value="C:membrane"/>
    <property type="evidence" value="ECO:0007669"/>
    <property type="project" value="InterPro"/>
</dbReference>
<dbReference type="InterPro" id="IPR006093">
    <property type="entry name" value="Oxy_OxRdtase_FAD_BS"/>
</dbReference>
<dbReference type="InterPro" id="IPR007173">
    <property type="entry name" value="ALO_C"/>
</dbReference>
<evidence type="ECO:0000256" key="4">
    <source>
        <dbReference type="ARBA" id="ARBA00023002"/>
    </source>
</evidence>
<dbReference type="GO" id="GO:0019853">
    <property type="term" value="P:L-ascorbic acid biosynthetic process"/>
    <property type="evidence" value="ECO:0007669"/>
    <property type="project" value="UniProtKB-KW"/>
</dbReference>
<dbReference type="AlphaFoldDB" id="A0A9E7C0Q9"/>
<dbReference type="PANTHER" id="PTHR43762">
    <property type="entry name" value="L-GULONOLACTONE OXIDASE"/>
    <property type="match status" value="1"/>
</dbReference>
<protein>
    <submittedName>
        <fullName evidence="6">L-gulono-1,4-lactone dehydrogenase</fullName>
        <ecNumber evidence="6">1.1.2.-</ecNumber>
    </submittedName>
</protein>
<comment type="pathway">
    <text evidence="1">Cofactor biosynthesis; L-ascorbate biosynthesis.</text>
</comment>
<keyword evidence="7" id="KW-1185">Reference proteome</keyword>
<dbReference type="PANTHER" id="PTHR43762:SF1">
    <property type="entry name" value="D-ARABINONO-1,4-LACTONE OXIDASE"/>
    <property type="match status" value="1"/>
</dbReference>
<dbReference type="Pfam" id="PF04030">
    <property type="entry name" value="ALO"/>
    <property type="match status" value="1"/>
</dbReference>
<reference evidence="6" key="1">
    <citation type="journal article" date="2022" name="Int. J. Syst. Evol. Microbiol.">
        <title>Pseudomonas aegrilactucae sp. nov. and Pseudomonas morbosilactucae sp. nov., pathogens causing bacterial rot of lettuce in Japan.</title>
        <authorList>
            <person name="Sawada H."/>
            <person name="Fujikawa T."/>
            <person name="Satou M."/>
        </authorList>
    </citation>
    <scope>NUCLEOTIDE SEQUENCE</scope>
    <source>
        <strain evidence="6">0166_1</strain>
    </source>
</reference>
<dbReference type="InterPro" id="IPR010031">
    <property type="entry name" value="FAD_lactone_oxidase-like"/>
</dbReference>
<dbReference type="InterPro" id="IPR006094">
    <property type="entry name" value="Oxid_FAD_bind_N"/>
</dbReference>
<evidence type="ECO:0000313" key="7">
    <source>
        <dbReference type="Proteomes" id="UP001162834"/>
    </source>
</evidence>
<dbReference type="GO" id="GO:0071949">
    <property type="term" value="F:FAD binding"/>
    <property type="evidence" value="ECO:0007669"/>
    <property type="project" value="InterPro"/>
</dbReference>
<dbReference type="RefSeq" id="WP_259315559.1">
    <property type="nucleotide sequence ID" value="NZ_CP087164.1"/>
</dbReference>
<evidence type="ECO:0000259" key="5">
    <source>
        <dbReference type="PROSITE" id="PS51387"/>
    </source>
</evidence>
<evidence type="ECO:0000313" key="6">
    <source>
        <dbReference type="EMBL" id="UGS35879.1"/>
    </source>
</evidence>
<dbReference type="InterPro" id="IPR016166">
    <property type="entry name" value="FAD-bd_PCMH"/>
</dbReference>
<comment type="similarity">
    <text evidence="2">Belongs to the oxygen-dependent FAD-linked oxidoreductase family.</text>
</comment>
<name>A0A9E7C0Q9_9ACTN</name>
<dbReference type="SUPFAM" id="SSF56176">
    <property type="entry name" value="FAD-binding/transporter-associated domain-like"/>
    <property type="match status" value="1"/>
</dbReference>
<dbReference type="Gene3D" id="3.30.465.10">
    <property type="match status" value="1"/>
</dbReference>
<dbReference type="KEGG" id="sbae:DSM104329_02276"/>
<gene>
    <name evidence="6" type="ORF">DSM104329_02276</name>
</gene>
<dbReference type="PIRSF" id="PIRSF000136">
    <property type="entry name" value="LGO_GLO"/>
    <property type="match status" value="1"/>
</dbReference>
<keyword evidence="3" id="KW-0060">Ascorbate biosynthesis</keyword>
<dbReference type="InterPro" id="IPR016169">
    <property type="entry name" value="FAD-bd_PCMH_sub2"/>
</dbReference>
<dbReference type="PROSITE" id="PS51387">
    <property type="entry name" value="FAD_PCMH"/>
    <property type="match status" value="1"/>
</dbReference>
<organism evidence="6 7">
    <name type="scientific">Capillimicrobium parvum</name>
    <dbReference type="NCBI Taxonomy" id="2884022"/>
    <lineage>
        <taxon>Bacteria</taxon>
        <taxon>Bacillati</taxon>
        <taxon>Actinomycetota</taxon>
        <taxon>Thermoleophilia</taxon>
        <taxon>Solirubrobacterales</taxon>
        <taxon>Capillimicrobiaceae</taxon>
        <taxon>Capillimicrobium</taxon>
    </lineage>
</organism>
<dbReference type="Gene3D" id="1.10.45.10">
    <property type="entry name" value="Vanillyl-alcohol Oxidase, Chain A, domain 4"/>
    <property type="match status" value="1"/>
</dbReference>
<dbReference type="NCBIfam" id="TIGR01679">
    <property type="entry name" value="bact_FAD_ox"/>
    <property type="match status" value="1"/>
</dbReference>
<evidence type="ECO:0000256" key="2">
    <source>
        <dbReference type="ARBA" id="ARBA00005466"/>
    </source>
</evidence>